<dbReference type="Proteomes" id="UP000034493">
    <property type="component" value="Unassembled WGS sequence"/>
</dbReference>
<comment type="caution">
    <text evidence="2">The sequence shown here is derived from an EMBL/GenBank/DDBJ whole genome shotgun (WGS) entry which is preliminary data.</text>
</comment>
<dbReference type="AlphaFoldDB" id="A0A0G0Y5C1"/>
<keyword evidence="1" id="KW-1133">Transmembrane helix</keyword>
<dbReference type="EMBL" id="LCBC01000004">
    <property type="protein sequence ID" value="KKS04631.1"/>
    <property type="molecule type" value="Genomic_DNA"/>
</dbReference>
<accession>A0A0G0Y5C1</accession>
<keyword evidence="1" id="KW-0472">Membrane</keyword>
<reference evidence="2 3" key="1">
    <citation type="journal article" date="2015" name="Nature">
        <title>rRNA introns, odd ribosomes, and small enigmatic genomes across a large radiation of phyla.</title>
        <authorList>
            <person name="Brown C.T."/>
            <person name="Hug L.A."/>
            <person name="Thomas B.C."/>
            <person name="Sharon I."/>
            <person name="Castelle C.J."/>
            <person name="Singh A."/>
            <person name="Wilkins M.J."/>
            <person name="Williams K.H."/>
            <person name="Banfield J.F."/>
        </authorList>
    </citation>
    <scope>NUCLEOTIDE SEQUENCE [LARGE SCALE GENOMIC DNA]</scope>
</reference>
<name>A0A0G0Y5C1_9BACT</name>
<gene>
    <name evidence="2" type="ORF">UU56_C0004G0032</name>
</gene>
<evidence type="ECO:0008006" key="4">
    <source>
        <dbReference type="Google" id="ProtNLM"/>
    </source>
</evidence>
<evidence type="ECO:0000313" key="3">
    <source>
        <dbReference type="Proteomes" id="UP000034493"/>
    </source>
</evidence>
<sequence length="207" mass="23858">MRKGFIQPLILIALASIFVSGVIYFRFKNKGPNQTALVVSSSVSPDAYSGWKTYKNQAYGFAIRYPEEWFVKEYGDWATDFLATDSNIQEASPSAIKVRYSRSTDKADLAGFEKIYKAKVGEDIYEPLDVKSIINKNKNFEVSNYMAVDYFINRNFSALEGPRTQHRHIYEINKDNTIIRFLATAQTENEFKIFDPIFQKMMSSLKF</sequence>
<evidence type="ECO:0000256" key="1">
    <source>
        <dbReference type="SAM" id="Phobius"/>
    </source>
</evidence>
<protein>
    <recommendedName>
        <fullName evidence="4">PsbP C-terminal domain-containing protein</fullName>
    </recommendedName>
</protein>
<proteinExistence type="predicted"/>
<organism evidence="2 3">
    <name type="scientific">Candidatus Curtissbacteria bacterium GW2011_GWA2_41_24</name>
    <dbReference type="NCBI Taxonomy" id="1618411"/>
    <lineage>
        <taxon>Bacteria</taxon>
        <taxon>Candidatus Curtissiibacteriota</taxon>
    </lineage>
</organism>
<feature type="transmembrane region" description="Helical" evidence="1">
    <location>
        <begin position="6"/>
        <end position="25"/>
    </location>
</feature>
<evidence type="ECO:0000313" key="2">
    <source>
        <dbReference type="EMBL" id="KKS04631.1"/>
    </source>
</evidence>
<keyword evidence="1" id="KW-0812">Transmembrane</keyword>